<name>A0A7S8E8J9_9CHLR</name>
<dbReference type="AlphaFoldDB" id="A0A7S8E8J9"/>
<reference evidence="5 6" key="1">
    <citation type="submission" date="2020-02" db="EMBL/GenBank/DDBJ databases">
        <authorList>
            <person name="Zheng R.K."/>
            <person name="Sun C.M."/>
        </authorList>
    </citation>
    <scope>NUCLEOTIDE SEQUENCE [LARGE SCALE GENOMIC DNA]</scope>
    <source>
        <strain evidence="6">rifampicinis</strain>
    </source>
</reference>
<dbReference type="SMART" id="SM00062">
    <property type="entry name" value="PBPb"/>
    <property type="match status" value="2"/>
</dbReference>
<dbReference type="Proteomes" id="UP000594468">
    <property type="component" value="Chromosome"/>
</dbReference>
<accession>A0A7S8E8J9</accession>
<dbReference type="Gene3D" id="3.40.190.10">
    <property type="entry name" value="Periplasmic binding protein-like II"/>
    <property type="match status" value="4"/>
</dbReference>
<keyword evidence="1 2" id="KW-0732">Signal</keyword>
<dbReference type="PANTHER" id="PTHR35936">
    <property type="entry name" value="MEMBRANE-BOUND LYTIC MUREIN TRANSGLYCOSYLASE F"/>
    <property type="match status" value="1"/>
</dbReference>
<dbReference type="GO" id="GO:0016020">
    <property type="term" value="C:membrane"/>
    <property type="evidence" value="ECO:0007669"/>
    <property type="project" value="InterPro"/>
</dbReference>
<dbReference type="InterPro" id="IPR001320">
    <property type="entry name" value="Iontro_rcpt_C"/>
</dbReference>
<dbReference type="InterPro" id="IPR001638">
    <property type="entry name" value="Solute-binding_3/MltF_N"/>
</dbReference>
<evidence type="ECO:0000313" key="6">
    <source>
        <dbReference type="Proteomes" id="UP000594468"/>
    </source>
</evidence>
<evidence type="ECO:0000259" key="3">
    <source>
        <dbReference type="SMART" id="SM00062"/>
    </source>
</evidence>
<feature type="domain" description="Solute-binding protein family 3/N-terminal" evidence="3">
    <location>
        <begin position="32"/>
        <end position="256"/>
    </location>
</feature>
<feature type="chain" id="PRO_5032354984" evidence="2">
    <location>
        <begin position="22"/>
        <end position="499"/>
    </location>
</feature>
<dbReference type="SMART" id="SM00079">
    <property type="entry name" value="PBPe"/>
    <property type="match status" value="1"/>
</dbReference>
<dbReference type="KEGG" id="pmet:G4Y79_22260"/>
<dbReference type="RefSeq" id="WP_195170444.1">
    <property type="nucleotide sequence ID" value="NZ_CP062983.1"/>
</dbReference>
<dbReference type="EMBL" id="CP062983">
    <property type="protein sequence ID" value="QPC82375.1"/>
    <property type="molecule type" value="Genomic_DNA"/>
</dbReference>
<feature type="signal peptide" evidence="2">
    <location>
        <begin position="1"/>
        <end position="21"/>
    </location>
</feature>
<dbReference type="GO" id="GO:0015276">
    <property type="term" value="F:ligand-gated monoatomic ion channel activity"/>
    <property type="evidence" value="ECO:0007669"/>
    <property type="project" value="InterPro"/>
</dbReference>
<gene>
    <name evidence="5" type="ORF">G4Y79_22260</name>
</gene>
<protein>
    <submittedName>
        <fullName evidence="5">Amino acid ABC transporter substrate-binding protein</fullName>
    </submittedName>
</protein>
<dbReference type="SUPFAM" id="SSF53850">
    <property type="entry name" value="Periplasmic binding protein-like II"/>
    <property type="match status" value="2"/>
</dbReference>
<evidence type="ECO:0000259" key="4">
    <source>
        <dbReference type="SMART" id="SM00079"/>
    </source>
</evidence>
<dbReference type="PANTHER" id="PTHR35936:SF19">
    <property type="entry name" value="AMINO-ACID-BINDING PROTEIN YXEM-RELATED"/>
    <property type="match status" value="1"/>
</dbReference>
<feature type="domain" description="Solute-binding protein family 3/N-terminal" evidence="3">
    <location>
        <begin position="271"/>
        <end position="495"/>
    </location>
</feature>
<evidence type="ECO:0000256" key="1">
    <source>
        <dbReference type="ARBA" id="ARBA00022729"/>
    </source>
</evidence>
<evidence type="ECO:0000256" key="2">
    <source>
        <dbReference type="SAM" id="SignalP"/>
    </source>
</evidence>
<feature type="domain" description="Ionotropic glutamate receptor C-terminal" evidence="4">
    <location>
        <begin position="32"/>
        <end position="256"/>
    </location>
</feature>
<dbReference type="CDD" id="cd13530">
    <property type="entry name" value="PBP2_peptides_like"/>
    <property type="match status" value="2"/>
</dbReference>
<evidence type="ECO:0000313" key="5">
    <source>
        <dbReference type="EMBL" id="QPC82375.1"/>
    </source>
</evidence>
<proteinExistence type="predicted"/>
<organism evidence="5 6">
    <name type="scientific">Phototrophicus methaneseepsis</name>
    <dbReference type="NCBI Taxonomy" id="2710758"/>
    <lineage>
        <taxon>Bacteria</taxon>
        <taxon>Bacillati</taxon>
        <taxon>Chloroflexota</taxon>
        <taxon>Candidatus Thermofontia</taxon>
        <taxon>Phototrophicales</taxon>
        <taxon>Phototrophicaceae</taxon>
        <taxon>Phototrophicus</taxon>
    </lineage>
</organism>
<sequence>MKRSLLLVFLLLLTLPLAVQAQDELPDLGGETISIAVENAYPPFNFIDEETGEPAGWDYDAVDEICARINCVPEYIETSWDGMIVAVSNGEFDVAADGITITEERDEIVDFSIPYVSIVERLMARVDEDRFATVEEFIANEELVVGVQLATTNYNTAIELVGEDRIVGYDIYGAAVQALIAGDVDAVIIDDVAGQGYVGENAEDVQLFEDGLTQNGGLGFIFPEGSELVAAFDAALTSMIDDGTLDELNVEWGVAGGEEEAVELPDLGGETISIAVENAYPPFNFIDEETGEPAGWDYDAVDEICARINCVPEYIETSWDGMIVAVSNGEFDVAADGITITEERDEIVDFSIPYVSIVERLMARVDEDRFATVDEFIANEELVVGVQLATTNYNTAIELVGEDRIVGYDIYGAAVQALIAGDVDAVIIDDVAGQGYVGENAEDVQLFEDGLTQNGGLGFIFPEGSELVAAFDAALTSMIDDGTLDELNVEWGVAGGEEE</sequence>
<dbReference type="Pfam" id="PF00497">
    <property type="entry name" value="SBP_bac_3"/>
    <property type="match status" value="2"/>
</dbReference>
<keyword evidence="6" id="KW-1185">Reference proteome</keyword>